<dbReference type="InterPro" id="IPR027417">
    <property type="entry name" value="P-loop_NTPase"/>
</dbReference>
<protein>
    <recommendedName>
        <fullName evidence="2">Nephrocystin 3-like N-terminal domain-containing protein</fullName>
    </recommendedName>
</protein>
<organism evidence="3 4">
    <name type="scientific">Dendrothele bispora (strain CBS 962.96)</name>
    <dbReference type="NCBI Taxonomy" id="1314807"/>
    <lineage>
        <taxon>Eukaryota</taxon>
        <taxon>Fungi</taxon>
        <taxon>Dikarya</taxon>
        <taxon>Basidiomycota</taxon>
        <taxon>Agaricomycotina</taxon>
        <taxon>Agaricomycetes</taxon>
        <taxon>Agaricomycetidae</taxon>
        <taxon>Agaricales</taxon>
        <taxon>Agaricales incertae sedis</taxon>
        <taxon>Dendrothele</taxon>
    </lineage>
</organism>
<gene>
    <name evidence="3" type="ORF">K435DRAFT_760886</name>
</gene>
<sequence>MTEVLQDLRKALTATSDKAVGKECHPGTCETVVSRVIRWITNSEENRNIFWLRGPPSSGKTSVVTEVIKRVTKDNAAGVVVSDFLCTRVISESGHTEDIIPTLAATLADRDRSYRRELCRYLETMTTQTVLNKTPPEQVKDLFITPLQKLGSMKRVLLVIDSLEECSPEHSSYQSEAEAQIRDLLEGFRVHARLQKISKSSSAVDRPKPS</sequence>
<feature type="domain" description="Nephrocystin 3-like N-terminal" evidence="2">
    <location>
        <begin position="27"/>
        <end position="171"/>
    </location>
</feature>
<evidence type="ECO:0000313" key="3">
    <source>
        <dbReference type="EMBL" id="THU89631.1"/>
    </source>
</evidence>
<dbReference type="EMBL" id="ML179361">
    <property type="protein sequence ID" value="THU89631.1"/>
    <property type="molecule type" value="Genomic_DNA"/>
</dbReference>
<keyword evidence="4" id="KW-1185">Reference proteome</keyword>
<dbReference type="Proteomes" id="UP000297245">
    <property type="component" value="Unassembled WGS sequence"/>
</dbReference>
<dbReference type="Pfam" id="PF24883">
    <property type="entry name" value="NPHP3_N"/>
    <property type="match status" value="1"/>
</dbReference>
<dbReference type="InterPro" id="IPR056884">
    <property type="entry name" value="NPHP3-like_N"/>
</dbReference>
<accession>A0A4S8LKR7</accession>
<name>A0A4S8LKR7_DENBC</name>
<evidence type="ECO:0000256" key="1">
    <source>
        <dbReference type="ARBA" id="ARBA00022737"/>
    </source>
</evidence>
<dbReference type="OrthoDB" id="2903530at2759"/>
<keyword evidence="1" id="KW-0677">Repeat</keyword>
<evidence type="ECO:0000313" key="4">
    <source>
        <dbReference type="Proteomes" id="UP000297245"/>
    </source>
</evidence>
<dbReference type="PANTHER" id="PTHR10039">
    <property type="entry name" value="AMELOGENIN"/>
    <property type="match status" value="1"/>
</dbReference>
<dbReference type="AlphaFoldDB" id="A0A4S8LKR7"/>
<reference evidence="3 4" key="1">
    <citation type="journal article" date="2019" name="Nat. Ecol. Evol.">
        <title>Megaphylogeny resolves global patterns of mushroom evolution.</title>
        <authorList>
            <person name="Varga T."/>
            <person name="Krizsan K."/>
            <person name="Foldi C."/>
            <person name="Dima B."/>
            <person name="Sanchez-Garcia M."/>
            <person name="Sanchez-Ramirez S."/>
            <person name="Szollosi G.J."/>
            <person name="Szarkandi J.G."/>
            <person name="Papp V."/>
            <person name="Albert L."/>
            <person name="Andreopoulos W."/>
            <person name="Angelini C."/>
            <person name="Antonin V."/>
            <person name="Barry K.W."/>
            <person name="Bougher N.L."/>
            <person name="Buchanan P."/>
            <person name="Buyck B."/>
            <person name="Bense V."/>
            <person name="Catcheside P."/>
            <person name="Chovatia M."/>
            <person name="Cooper J."/>
            <person name="Damon W."/>
            <person name="Desjardin D."/>
            <person name="Finy P."/>
            <person name="Geml J."/>
            <person name="Haridas S."/>
            <person name="Hughes K."/>
            <person name="Justo A."/>
            <person name="Karasinski D."/>
            <person name="Kautmanova I."/>
            <person name="Kiss B."/>
            <person name="Kocsube S."/>
            <person name="Kotiranta H."/>
            <person name="LaButti K.M."/>
            <person name="Lechner B.E."/>
            <person name="Liimatainen K."/>
            <person name="Lipzen A."/>
            <person name="Lukacs Z."/>
            <person name="Mihaltcheva S."/>
            <person name="Morgado L.N."/>
            <person name="Niskanen T."/>
            <person name="Noordeloos M.E."/>
            <person name="Ohm R.A."/>
            <person name="Ortiz-Santana B."/>
            <person name="Ovrebo C."/>
            <person name="Racz N."/>
            <person name="Riley R."/>
            <person name="Savchenko A."/>
            <person name="Shiryaev A."/>
            <person name="Soop K."/>
            <person name="Spirin V."/>
            <person name="Szebenyi C."/>
            <person name="Tomsovsky M."/>
            <person name="Tulloss R.E."/>
            <person name="Uehling J."/>
            <person name="Grigoriev I.V."/>
            <person name="Vagvolgyi C."/>
            <person name="Papp T."/>
            <person name="Martin F.M."/>
            <person name="Miettinen O."/>
            <person name="Hibbett D.S."/>
            <person name="Nagy L.G."/>
        </authorList>
    </citation>
    <scope>NUCLEOTIDE SEQUENCE [LARGE SCALE GENOMIC DNA]</scope>
    <source>
        <strain evidence="3 4">CBS 962.96</strain>
    </source>
</reference>
<proteinExistence type="predicted"/>
<dbReference type="Gene3D" id="3.40.50.300">
    <property type="entry name" value="P-loop containing nucleotide triphosphate hydrolases"/>
    <property type="match status" value="1"/>
</dbReference>
<dbReference type="SUPFAM" id="SSF52540">
    <property type="entry name" value="P-loop containing nucleoside triphosphate hydrolases"/>
    <property type="match status" value="1"/>
</dbReference>
<evidence type="ECO:0000259" key="2">
    <source>
        <dbReference type="Pfam" id="PF24883"/>
    </source>
</evidence>